<sequence length="213" mass="23879">MMKLAFTLMVLAVAGASAAQLKVQQGTTESKSPDFCNGLDCPTFTVLKTTKEYSIRQYDVSKWVGTSEYSMDWSNSTTTMFWRLFRYISGQNQPKTKVAMTAPVLTKIVPGQGPACESNFTMHFFIPATETNPPQPTDPKVSLSTLKSMKVYVRAFGGFPKEEIWTSEAQKLAQAINDNSLFYSDFWFTAGYDGPSKIINRHNEVWFVAKNDS</sequence>
<feature type="chain" id="PRO_5010306394" evidence="2">
    <location>
        <begin position="19"/>
        <end position="213"/>
    </location>
</feature>
<dbReference type="OMA" id="WRSHCIA"/>
<keyword evidence="3" id="KW-1185">Reference proteome</keyword>
<name>A0A1S3HUX7_LINAN</name>
<dbReference type="GeneID" id="106158055"/>
<feature type="signal peptide" evidence="2">
    <location>
        <begin position="1"/>
        <end position="18"/>
    </location>
</feature>
<dbReference type="Proteomes" id="UP000085678">
    <property type="component" value="Unplaced"/>
</dbReference>
<evidence type="ECO:0000256" key="2">
    <source>
        <dbReference type="SAM" id="SignalP"/>
    </source>
</evidence>
<protein>
    <submittedName>
        <fullName evidence="4">Heme-binding protein 2-like</fullName>
    </submittedName>
</protein>
<keyword evidence="2" id="KW-0732">Signal</keyword>
<dbReference type="AlphaFoldDB" id="A0A1S3HUX7"/>
<evidence type="ECO:0000313" key="3">
    <source>
        <dbReference type="Proteomes" id="UP000085678"/>
    </source>
</evidence>
<dbReference type="FunFam" id="3.20.80.10:FF:000002">
    <property type="entry name" value="Heme-binding protein 2"/>
    <property type="match status" value="1"/>
</dbReference>
<dbReference type="RefSeq" id="XP_013389351.1">
    <property type="nucleotide sequence ID" value="XM_013533897.1"/>
</dbReference>
<organism evidence="3 4">
    <name type="scientific">Lingula anatina</name>
    <name type="common">Brachiopod</name>
    <name type="synonym">Lingula unguis</name>
    <dbReference type="NCBI Taxonomy" id="7574"/>
    <lineage>
        <taxon>Eukaryota</taxon>
        <taxon>Metazoa</taxon>
        <taxon>Spiralia</taxon>
        <taxon>Lophotrochozoa</taxon>
        <taxon>Brachiopoda</taxon>
        <taxon>Linguliformea</taxon>
        <taxon>Lingulata</taxon>
        <taxon>Lingulida</taxon>
        <taxon>Linguloidea</taxon>
        <taxon>Lingulidae</taxon>
        <taxon>Lingula</taxon>
    </lineage>
</organism>
<proteinExistence type="inferred from homology"/>
<dbReference type="InterPro" id="IPR006917">
    <property type="entry name" value="SOUL_heme-bd"/>
</dbReference>
<dbReference type="PANTHER" id="PTHR11220">
    <property type="entry name" value="HEME-BINDING PROTEIN-RELATED"/>
    <property type="match status" value="1"/>
</dbReference>
<dbReference type="SMR" id="A0A1S3HUX7"/>
<dbReference type="PANTHER" id="PTHR11220:SF1">
    <property type="entry name" value="HEME-BINDING PROTEIN 2"/>
    <property type="match status" value="1"/>
</dbReference>
<comment type="similarity">
    <text evidence="1">Belongs to the HEBP family.</text>
</comment>
<accession>A0A1S3HUX7</accession>
<gene>
    <name evidence="4" type="primary">LOC106158055</name>
</gene>
<dbReference type="InterPro" id="IPR011256">
    <property type="entry name" value="Reg_factor_effector_dom_sf"/>
</dbReference>
<dbReference type="KEGG" id="lak:106158055"/>
<reference evidence="4" key="1">
    <citation type="submission" date="2025-08" db="UniProtKB">
        <authorList>
            <consortium name="RefSeq"/>
        </authorList>
    </citation>
    <scope>IDENTIFICATION</scope>
    <source>
        <tissue evidence="4">Gonads</tissue>
    </source>
</reference>
<dbReference type="InParanoid" id="A0A1S3HUX7"/>
<evidence type="ECO:0000256" key="1">
    <source>
        <dbReference type="ARBA" id="ARBA00009817"/>
    </source>
</evidence>
<dbReference type="Pfam" id="PF04832">
    <property type="entry name" value="SOUL"/>
    <property type="match status" value="1"/>
</dbReference>
<dbReference type="Gene3D" id="3.20.80.10">
    <property type="entry name" value="Regulatory factor, effector binding domain"/>
    <property type="match status" value="1"/>
</dbReference>
<evidence type="ECO:0000313" key="4">
    <source>
        <dbReference type="RefSeq" id="XP_013389351.1"/>
    </source>
</evidence>
<dbReference type="OrthoDB" id="6424451at2759"/>
<dbReference type="SUPFAM" id="SSF55136">
    <property type="entry name" value="Probable bacterial effector-binding domain"/>
    <property type="match status" value="1"/>
</dbReference>